<sequence length="97" mass="11433">MKKGLCIAGFDGKHIKTHLNEVGYRVDIKHMYLPYNFTPLEILIHEMERKVSTGFTVSSERMKQLIEHQACFVRDYVTLSENYDQAYINWMQSKFLG</sequence>
<protein>
    <submittedName>
        <fullName evidence="1">Uncharacterized protein</fullName>
    </submittedName>
</protein>
<gene>
    <name evidence="1" type="ORF">ENR63_02625</name>
</gene>
<comment type="caution">
    <text evidence="1">The sequence shown here is derived from an EMBL/GenBank/DDBJ whole genome shotgun (WGS) entry which is preliminary data.</text>
</comment>
<name>A0A7C4TRZ5_UNCKA</name>
<accession>A0A7C4TRZ5</accession>
<dbReference type="EMBL" id="DSRT01000139">
    <property type="protein sequence ID" value="HGW29791.1"/>
    <property type="molecule type" value="Genomic_DNA"/>
</dbReference>
<dbReference type="AlphaFoldDB" id="A0A7C4TRZ5"/>
<reference evidence="1" key="1">
    <citation type="journal article" date="2020" name="mSystems">
        <title>Genome- and Community-Level Interaction Insights into Carbon Utilization and Element Cycling Functions of Hydrothermarchaeota in Hydrothermal Sediment.</title>
        <authorList>
            <person name="Zhou Z."/>
            <person name="Liu Y."/>
            <person name="Xu W."/>
            <person name="Pan J."/>
            <person name="Luo Z.H."/>
            <person name="Li M."/>
        </authorList>
    </citation>
    <scope>NUCLEOTIDE SEQUENCE [LARGE SCALE GENOMIC DNA]</scope>
    <source>
        <strain evidence="1">SpSt-417</strain>
    </source>
</reference>
<evidence type="ECO:0000313" key="1">
    <source>
        <dbReference type="EMBL" id="HGW29791.1"/>
    </source>
</evidence>
<organism evidence="1">
    <name type="scientific">candidate division WWE3 bacterium</name>
    <dbReference type="NCBI Taxonomy" id="2053526"/>
    <lineage>
        <taxon>Bacteria</taxon>
        <taxon>Katanobacteria</taxon>
    </lineage>
</organism>
<proteinExistence type="predicted"/>